<sequence length="268" mass="29327">MDGVCLSEADLPRHQPDYYMDGVCLSEAGMSQILGLSLDQAQFNPLHRKKKLTGKRGAYDNIFATIEAVASGQTQPAELEPAPLTSGELAEAARDEPVDYKEGSIVAPLEDGRPPEPPEGFSIHTNEAGQLYLRRKRVRNLNRLGIGGFNVRVRNVKSKDEEGSDLPPSTPDTPVTTPLEGDKPVKRKAPLKKPKSKISQTFPSYLQEELKILEEVKEKQEKEAELKRLAEAEARALKAKEEADNAATGEAARPEEKAAISAGFRAIC</sequence>
<keyword evidence="4" id="KW-0863">Zinc-finger</keyword>
<keyword evidence="3" id="KW-0677">Repeat</keyword>
<keyword evidence="5" id="KW-0862">Zinc</keyword>
<dbReference type="AlphaFoldDB" id="A0A3Q0J2I4"/>
<proteinExistence type="predicted"/>
<dbReference type="Proteomes" id="UP000079169">
    <property type="component" value="Unplaced"/>
</dbReference>
<dbReference type="GO" id="GO:0008270">
    <property type="term" value="F:zinc ion binding"/>
    <property type="evidence" value="ECO:0007669"/>
    <property type="project" value="UniProtKB-KW"/>
</dbReference>
<accession>A0A3Q0J2I4</accession>
<evidence type="ECO:0000256" key="3">
    <source>
        <dbReference type="ARBA" id="ARBA00022737"/>
    </source>
</evidence>
<reference evidence="11" key="1">
    <citation type="submission" date="2025-08" db="UniProtKB">
        <authorList>
            <consortium name="RefSeq"/>
        </authorList>
    </citation>
    <scope>IDENTIFICATION</scope>
</reference>
<protein>
    <submittedName>
        <fullName evidence="11">Histone-lysine N-methyltransferase 2C-like</fullName>
    </submittedName>
</protein>
<organism evidence="10 11">
    <name type="scientific">Diaphorina citri</name>
    <name type="common">Asian citrus psyllid</name>
    <dbReference type="NCBI Taxonomy" id="121845"/>
    <lineage>
        <taxon>Eukaryota</taxon>
        <taxon>Metazoa</taxon>
        <taxon>Ecdysozoa</taxon>
        <taxon>Arthropoda</taxon>
        <taxon>Hexapoda</taxon>
        <taxon>Insecta</taxon>
        <taxon>Pterygota</taxon>
        <taxon>Neoptera</taxon>
        <taxon>Paraneoptera</taxon>
        <taxon>Hemiptera</taxon>
        <taxon>Sternorrhyncha</taxon>
        <taxon>Psylloidea</taxon>
        <taxon>Psyllidae</taxon>
        <taxon>Diaphorininae</taxon>
        <taxon>Diaphorina</taxon>
    </lineage>
</organism>
<dbReference type="GeneID" id="113468317"/>
<evidence type="ECO:0000256" key="5">
    <source>
        <dbReference type="ARBA" id="ARBA00022833"/>
    </source>
</evidence>
<dbReference type="RefSeq" id="XP_026680935.1">
    <property type="nucleotide sequence ID" value="XM_026825134.1"/>
</dbReference>
<feature type="compositionally biased region" description="Basic residues" evidence="9">
    <location>
        <begin position="185"/>
        <end position="196"/>
    </location>
</feature>
<dbReference type="KEGG" id="dci:113468317"/>
<evidence type="ECO:0000256" key="6">
    <source>
        <dbReference type="ARBA" id="ARBA00023015"/>
    </source>
</evidence>
<dbReference type="GO" id="GO:0003713">
    <property type="term" value="F:transcription coactivator activity"/>
    <property type="evidence" value="ECO:0007669"/>
    <property type="project" value="TreeGrafter"/>
</dbReference>
<evidence type="ECO:0000313" key="11">
    <source>
        <dbReference type="RefSeq" id="XP_026680935.1"/>
    </source>
</evidence>
<evidence type="ECO:0000256" key="7">
    <source>
        <dbReference type="ARBA" id="ARBA00023163"/>
    </source>
</evidence>
<dbReference type="GO" id="GO:0044666">
    <property type="term" value="C:MLL3/4 complex"/>
    <property type="evidence" value="ECO:0007669"/>
    <property type="project" value="TreeGrafter"/>
</dbReference>
<keyword evidence="6" id="KW-0805">Transcription regulation</keyword>
<dbReference type="PANTHER" id="PTHR45888:SF6">
    <property type="entry name" value="HL01030P-RELATED"/>
    <property type="match status" value="1"/>
</dbReference>
<evidence type="ECO:0000256" key="1">
    <source>
        <dbReference type="ARBA" id="ARBA00004123"/>
    </source>
</evidence>
<keyword evidence="8" id="KW-0539">Nucleus</keyword>
<keyword evidence="10" id="KW-1185">Reference proteome</keyword>
<dbReference type="PaxDb" id="121845-A0A3Q0J2I4"/>
<dbReference type="GO" id="GO:0042800">
    <property type="term" value="F:histone H3K4 methyltransferase activity"/>
    <property type="evidence" value="ECO:0007669"/>
    <property type="project" value="TreeGrafter"/>
</dbReference>
<dbReference type="PANTHER" id="PTHR45888">
    <property type="entry name" value="HL01030P-RELATED"/>
    <property type="match status" value="1"/>
</dbReference>
<evidence type="ECO:0000256" key="8">
    <source>
        <dbReference type="ARBA" id="ARBA00023242"/>
    </source>
</evidence>
<keyword evidence="2" id="KW-0479">Metal-binding</keyword>
<gene>
    <name evidence="11" type="primary">LOC113468317</name>
</gene>
<evidence type="ECO:0000256" key="4">
    <source>
        <dbReference type="ARBA" id="ARBA00022771"/>
    </source>
</evidence>
<dbReference type="GO" id="GO:0045944">
    <property type="term" value="P:positive regulation of transcription by RNA polymerase II"/>
    <property type="evidence" value="ECO:0007669"/>
    <property type="project" value="TreeGrafter"/>
</dbReference>
<evidence type="ECO:0000313" key="10">
    <source>
        <dbReference type="Proteomes" id="UP000079169"/>
    </source>
</evidence>
<keyword evidence="7" id="KW-0804">Transcription</keyword>
<evidence type="ECO:0000256" key="2">
    <source>
        <dbReference type="ARBA" id="ARBA00022723"/>
    </source>
</evidence>
<name>A0A3Q0J2I4_DIACI</name>
<dbReference type="STRING" id="121845.A0A3Q0J2I4"/>
<feature type="region of interest" description="Disordered" evidence="9">
    <location>
        <begin position="236"/>
        <end position="268"/>
    </location>
</feature>
<evidence type="ECO:0000256" key="9">
    <source>
        <dbReference type="SAM" id="MobiDB-lite"/>
    </source>
</evidence>
<comment type="subcellular location">
    <subcellularLocation>
        <location evidence="1">Nucleus</location>
    </subcellularLocation>
</comment>
<feature type="region of interest" description="Disordered" evidence="9">
    <location>
        <begin position="157"/>
        <end position="200"/>
    </location>
</feature>